<dbReference type="Proteomes" id="UP001470230">
    <property type="component" value="Unassembled WGS sequence"/>
</dbReference>
<evidence type="ECO:0000256" key="1">
    <source>
        <dbReference type="SAM" id="MobiDB-lite"/>
    </source>
</evidence>
<feature type="compositionally biased region" description="Basic residues" evidence="1">
    <location>
        <begin position="106"/>
        <end position="118"/>
    </location>
</feature>
<feature type="compositionally biased region" description="Basic residues" evidence="1">
    <location>
        <begin position="133"/>
        <end position="143"/>
    </location>
</feature>
<accession>A0ABR2IQ23</accession>
<feature type="compositionally biased region" description="Polar residues" evidence="1">
    <location>
        <begin position="61"/>
        <end position="75"/>
    </location>
</feature>
<dbReference type="EMBL" id="JAPFFF010000015">
    <property type="protein sequence ID" value="KAK8867006.1"/>
    <property type="molecule type" value="Genomic_DNA"/>
</dbReference>
<gene>
    <name evidence="2" type="ORF">M9Y10_009975</name>
</gene>
<reference evidence="2 3" key="1">
    <citation type="submission" date="2024-04" db="EMBL/GenBank/DDBJ databases">
        <title>Tritrichomonas musculus Genome.</title>
        <authorList>
            <person name="Alves-Ferreira E."/>
            <person name="Grigg M."/>
            <person name="Lorenzi H."/>
            <person name="Galac M."/>
        </authorList>
    </citation>
    <scope>NUCLEOTIDE SEQUENCE [LARGE SCALE GENOMIC DNA]</scope>
    <source>
        <strain evidence="2 3">EAF2021</strain>
    </source>
</reference>
<keyword evidence="3" id="KW-1185">Reference proteome</keyword>
<feature type="region of interest" description="Disordered" evidence="1">
    <location>
        <begin position="45"/>
        <end position="163"/>
    </location>
</feature>
<protein>
    <submittedName>
        <fullName evidence="2">Uncharacterized protein</fullName>
    </submittedName>
</protein>
<proteinExistence type="predicted"/>
<sequence length="203" mass="24506">MIFLFVLFNRDGRKIAYRHGRFKVVKFLDSLLKPVKVIEPEKAPKKVEVKAGKPQNERAQYRNQLPNANDNQKVQIQRPKHKPAQQQQQQQKYKPRTKLDSERQERHHHHHQSNRHAQKNPPPPPPPPQREERHHHHHHHHHHDNQNQNHYGQNNNNPPTYYQYQYPKVTNLQKERPANTSNRPQDGAYPRYKFENHVMVRVY</sequence>
<comment type="caution">
    <text evidence="2">The sequence shown here is derived from an EMBL/GenBank/DDBJ whole genome shotgun (WGS) entry which is preliminary data.</text>
</comment>
<feature type="compositionally biased region" description="Basic and acidic residues" evidence="1">
    <location>
        <begin position="45"/>
        <end position="60"/>
    </location>
</feature>
<evidence type="ECO:0000313" key="3">
    <source>
        <dbReference type="Proteomes" id="UP001470230"/>
    </source>
</evidence>
<organism evidence="2 3">
    <name type="scientific">Tritrichomonas musculus</name>
    <dbReference type="NCBI Taxonomy" id="1915356"/>
    <lineage>
        <taxon>Eukaryota</taxon>
        <taxon>Metamonada</taxon>
        <taxon>Parabasalia</taxon>
        <taxon>Tritrichomonadida</taxon>
        <taxon>Tritrichomonadidae</taxon>
        <taxon>Tritrichomonas</taxon>
    </lineage>
</organism>
<evidence type="ECO:0000313" key="2">
    <source>
        <dbReference type="EMBL" id="KAK8867006.1"/>
    </source>
</evidence>
<name>A0ABR2IQ23_9EUKA</name>
<feature type="compositionally biased region" description="Low complexity" evidence="1">
    <location>
        <begin position="146"/>
        <end position="163"/>
    </location>
</feature>